<dbReference type="Pfam" id="PF01709">
    <property type="entry name" value="Transcrip_reg"/>
    <property type="match status" value="1"/>
</dbReference>
<dbReference type="InterPro" id="IPR026564">
    <property type="entry name" value="Transcrip_reg_TACO1-like_dom3"/>
</dbReference>
<feature type="domain" description="TACO1/YebC-like second and third" evidence="3">
    <location>
        <begin position="1718"/>
        <end position="1807"/>
    </location>
</feature>
<dbReference type="Proteomes" id="UP001158576">
    <property type="component" value="Chromosome 2"/>
</dbReference>
<reference evidence="4 5" key="1">
    <citation type="submission" date="2021-04" db="EMBL/GenBank/DDBJ databases">
        <authorList>
            <person name="Bliznina A."/>
        </authorList>
    </citation>
    <scope>NUCLEOTIDE SEQUENCE [LARGE SCALE GENOMIC DNA]</scope>
</reference>
<organism evidence="4 5">
    <name type="scientific">Oikopleura dioica</name>
    <name type="common">Tunicate</name>
    <dbReference type="NCBI Taxonomy" id="34765"/>
    <lineage>
        <taxon>Eukaryota</taxon>
        <taxon>Metazoa</taxon>
        <taxon>Chordata</taxon>
        <taxon>Tunicata</taxon>
        <taxon>Appendicularia</taxon>
        <taxon>Copelata</taxon>
        <taxon>Oikopleuridae</taxon>
        <taxon>Oikopleura</taxon>
    </lineage>
</organism>
<dbReference type="SUPFAM" id="SSF75625">
    <property type="entry name" value="YebC-like"/>
    <property type="match status" value="1"/>
</dbReference>
<evidence type="ECO:0000256" key="2">
    <source>
        <dbReference type="SAM" id="MobiDB-lite"/>
    </source>
</evidence>
<protein>
    <submittedName>
        <fullName evidence="4">Oidioi.mRNA.OKI2018_I69.chr2.g6745.t1.cds</fullName>
    </submittedName>
</protein>
<keyword evidence="1" id="KW-0175">Coiled coil</keyword>
<feature type="region of interest" description="Disordered" evidence="2">
    <location>
        <begin position="1383"/>
        <end position="1461"/>
    </location>
</feature>
<evidence type="ECO:0000313" key="4">
    <source>
        <dbReference type="EMBL" id="CAG5112540.1"/>
    </source>
</evidence>
<name>A0ABN7T8S9_OIKDI</name>
<dbReference type="InterPro" id="IPR048300">
    <property type="entry name" value="TACO1_YebC-like_2nd/3rd_dom"/>
</dbReference>
<accession>A0ABN7T8S9</accession>
<proteinExistence type="predicted"/>
<gene>
    <name evidence="4" type="ORF">OKIOD_LOCUS15510</name>
</gene>
<evidence type="ECO:0000256" key="1">
    <source>
        <dbReference type="SAM" id="Coils"/>
    </source>
</evidence>
<evidence type="ECO:0000259" key="3">
    <source>
        <dbReference type="Pfam" id="PF01709"/>
    </source>
</evidence>
<feature type="region of interest" description="Disordered" evidence="2">
    <location>
        <begin position="54"/>
        <end position="88"/>
    </location>
</feature>
<sequence length="1831" mass="209189">MEQFVRNLLKTMPLSSLTQRIVRDRYKAEFNKDQQMTGTQSETLRSVVVEVAKAEMNKGDSKSSKSKSEPKPEPGDKRPAEAKTEVKVEEKKAKVETVELSDDELEVVSVTRADPLPHIRADCASKPYKPTDNVKIGPFMKNAEYCEKCFCYICDKPAKECENWAKDREPHCNANSKEACWKARRMVQNQVKFNFLNRFINKHIQAGRHAALRAEATIVCVEMRESYQLYRMGKKCDAKECPCDCACHRNPGRPSNWCGKCRSVHDLKKKFDYRAVRAKVKELIKKIQAWTSTPQEQCFLYETIINELTMHKGADINQITQQSGNPDKEAQCNNFQVLKESYLLQPLSQTLANNTGLWKDLNETLRLAFRQQALQDHFIKTFFEALQSHLGRARSNATQRITQVTQVNPHQHHQQVRNVHQNAHQIQFNNIPYGQRGHIINQNGMMIQNQARPPGGSIQPFQRGASKGSGIREVRANAPAATLITASNGQAIRHRGTTLAVATVSTSGAGTTTSSTRAPGQPPAGLFSMATSGKSGTVQIRIPANMTVTSATPATISKSAIAPTQVNKLTNGTIITTKKLTHSNEQLEELNILNEQQERDLEERCENRIKVGQFNSTAMEVKKIVENYRYRRLWFIGKGVYRVYLVCLAHTDPMGTLKELWNMEKHIKQQFGPRQPPWRLDADDIARILMIVIQDVPSIKKVVLTKKFHCPPDWPIMGPIATRPYKKLNDLMRGVFIVMISLIRSPTNHYCNGSVDLLMFAMRIFCPMWSHSDGNSLADMLKFYNQTKEINKELEASKTITLNFDAALKSAKIREKVDSSTTRVFCITFLLAKYVSKWEARHPQEIINLLAYPRTRYHELESATILPIWNFALFALCNQNEVAERMIVLDNYGLLNWFQSFLACPEGGSRYNVISNFLNIQVFRTIVLKSRIEFSIKFLDVLFNTISDFQIKGKLNMEAKRKYYDKYVDISAKFLDRVEKEIDEKAIQVAPADVFPGLKIPSVTPDWLLKLDYLEGLSYGMIDLMADRRAQLLRLCLYRKTTMARYYPNAKPVHVSFDLFGDQKYKNNFPIKYKFQSRLLGAFISSSVESMQDKVDPYLTYLIRDNTREDVNFLKALRMIQSCTKTRFVKRNRHTIDHKVFMKQHFGHVCDTSIDANMNVALILQTILMSEDDCIEQLHVTCLEYLSEILGNCCFYWLNCPKCSINNTKTFDERDRVGIDAFGKLLNRLIKIRHHKGSGPHFHSFETSRAMIKSFMAKFWAFFNPLAQIDYNKLSNNNNQKNLFNDTCHKYNILGKLITLIHQPMYPALNTAFSQGIMNIQGDDVFKGALEQFIFTMQNSNKFRSQPFTNFLRSRASGQPNIITLQPGIRVVQIHQVPINTPVRVPIPSNRPAQPPPAKPSAQPRKQMPTLTRKPPSPAKSCRAESYDRRASLSDDDYRPESEGQYVDMSNLGERKRTRFEHQKERELAFKKKRVVQRKLSESWREKRTQFKDAKLGNLEKQGYQFPDLFPHKFMSVPVFDPIVRRRKDLKKKMLGASTAGRLLSTSFARNKVAAEVGKTGIKSLDAALDKKAGSRRMTETALAAKAGAKVLKKLNEHRNSMGKIQARQREQLRQRIRMVVTPNHPDKSSLLNELTKEAKSLNVPKDKLKLWLGADAKSLLVYFDGPGEIFAMAEIVDSKYDLGKAISILKPVFESKRIGLADKWSLNPNQKRDVYLDYVGRVTVSSELEEDDLMEVALELDVSDVKEVDGGFEFIVPARETSNLLAELQNQPKISVLNSELTYLAASPIEIDDEDFEDIDLFEEKLTVLLSNNDFAMELGNIYYNFEINE</sequence>
<dbReference type="PANTHER" id="PTHR33443">
    <property type="entry name" value="ZGC:112980"/>
    <property type="match status" value="1"/>
</dbReference>
<feature type="compositionally biased region" description="Basic and acidic residues" evidence="2">
    <location>
        <begin position="1422"/>
        <end position="1442"/>
    </location>
</feature>
<dbReference type="PANTHER" id="PTHR33443:SF30">
    <property type="entry name" value="SARCOSINE DEHYDROGENASE-2C PROTEIN"/>
    <property type="match status" value="1"/>
</dbReference>
<feature type="coiled-coil region" evidence="1">
    <location>
        <begin position="580"/>
        <end position="607"/>
    </location>
</feature>
<keyword evidence="5" id="KW-1185">Reference proteome</keyword>
<dbReference type="InterPro" id="IPR029072">
    <property type="entry name" value="YebC-like"/>
</dbReference>
<dbReference type="InterPro" id="IPR053234">
    <property type="entry name" value="RPM1_Interactor"/>
</dbReference>
<dbReference type="EMBL" id="OU015567">
    <property type="protein sequence ID" value="CAG5112540.1"/>
    <property type="molecule type" value="Genomic_DNA"/>
</dbReference>
<evidence type="ECO:0000313" key="5">
    <source>
        <dbReference type="Proteomes" id="UP001158576"/>
    </source>
</evidence>
<dbReference type="Gene3D" id="3.30.70.980">
    <property type="match status" value="1"/>
</dbReference>